<reference evidence="1" key="1">
    <citation type="submission" date="2021-08" db="EMBL/GenBank/DDBJ databases">
        <title>The first chromosome-level gecko genome reveals the dynamic sex chromosomes of Neotropical dwarf geckos (Sphaerodactylidae: Sphaerodactylus).</title>
        <authorList>
            <person name="Pinto B.J."/>
            <person name="Keating S.E."/>
            <person name="Gamble T."/>
        </authorList>
    </citation>
    <scope>NUCLEOTIDE SEQUENCE</scope>
    <source>
        <strain evidence="1">TG3544</strain>
    </source>
</reference>
<evidence type="ECO:0000313" key="2">
    <source>
        <dbReference type="Proteomes" id="UP000827872"/>
    </source>
</evidence>
<organism evidence="1 2">
    <name type="scientific">Sphaerodactylus townsendi</name>
    <dbReference type="NCBI Taxonomy" id="933632"/>
    <lineage>
        <taxon>Eukaryota</taxon>
        <taxon>Metazoa</taxon>
        <taxon>Chordata</taxon>
        <taxon>Craniata</taxon>
        <taxon>Vertebrata</taxon>
        <taxon>Euteleostomi</taxon>
        <taxon>Lepidosauria</taxon>
        <taxon>Squamata</taxon>
        <taxon>Bifurcata</taxon>
        <taxon>Gekkota</taxon>
        <taxon>Sphaerodactylidae</taxon>
        <taxon>Sphaerodactylus</taxon>
    </lineage>
</organism>
<dbReference type="Proteomes" id="UP000827872">
    <property type="component" value="Linkage Group LG03"/>
</dbReference>
<evidence type="ECO:0000313" key="1">
    <source>
        <dbReference type="EMBL" id="KAH7991760.1"/>
    </source>
</evidence>
<keyword evidence="2" id="KW-1185">Reference proteome</keyword>
<name>A0ACB8EGY4_9SAUR</name>
<accession>A0ACB8EGY4</accession>
<proteinExistence type="predicted"/>
<gene>
    <name evidence="1" type="ORF">K3G42_010045</name>
</gene>
<sequence length="76" mass="8437">MSKIQAPTQVIWGKDDKMVDVSGADVLAKGIPQAEVHLLEKCGHFIPADSPKKFSQLLLDFYTSHTKSEKLTKPKN</sequence>
<protein>
    <submittedName>
        <fullName evidence="1">Uncharacterized protein</fullName>
    </submittedName>
</protein>
<comment type="caution">
    <text evidence="1">The sequence shown here is derived from an EMBL/GenBank/DDBJ whole genome shotgun (WGS) entry which is preliminary data.</text>
</comment>
<dbReference type="EMBL" id="CM037616">
    <property type="protein sequence ID" value="KAH7991760.1"/>
    <property type="molecule type" value="Genomic_DNA"/>
</dbReference>